<dbReference type="RefSeq" id="WP_068686589.1">
    <property type="nucleotide sequence ID" value="NZ_LYPA01000075.1"/>
</dbReference>
<proteinExistence type="predicted"/>
<comment type="caution">
    <text evidence="4">The sequence shown here is derived from an EMBL/GenBank/DDBJ whole genome shotgun (WGS) entry which is preliminary data.</text>
</comment>
<evidence type="ECO:0000259" key="3">
    <source>
        <dbReference type="PROSITE" id="PS51462"/>
    </source>
</evidence>
<protein>
    <submittedName>
        <fullName evidence="4">ADP-ribose pyrophosphatase</fullName>
    </submittedName>
</protein>
<evidence type="ECO:0000256" key="2">
    <source>
        <dbReference type="ARBA" id="ARBA00022801"/>
    </source>
</evidence>
<evidence type="ECO:0000256" key="1">
    <source>
        <dbReference type="ARBA" id="ARBA00001946"/>
    </source>
</evidence>
<dbReference type="OrthoDB" id="9806150at2"/>
<dbReference type="AlphaFoldDB" id="A0A1A5YBP2"/>
<dbReference type="Gene3D" id="3.90.79.10">
    <property type="entry name" value="Nucleoside Triphosphate Pyrophosphohydrolase"/>
    <property type="match status" value="1"/>
</dbReference>
<dbReference type="SUPFAM" id="SSF55811">
    <property type="entry name" value="Nudix"/>
    <property type="match status" value="1"/>
</dbReference>
<evidence type="ECO:0000313" key="4">
    <source>
        <dbReference type="EMBL" id="OBR63012.1"/>
    </source>
</evidence>
<comment type="cofactor">
    <cofactor evidence="1">
        <name>Mg(2+)</name>
        <dbReference type="ChEBI" id="CHEBI:18420"/>
    </cofactor>
</comment>
<dbReference type="GO" id="GO:0006753">
    <property type="term" value="P:nucleoside phosphate metabolic process"/>
    <property type="evidence" value="ECO:0007669"/>
    <property type="project" value="TreeGrafter"/>
</dbReference>
<feature type="domain" description="Nudix hydrolase" evidence="3">
    <location>
        <begin position="46"/>
        <end position="181"/>
    </location>
</feature>
<dbReference type="GO" id="GO:0019693">
    <property type="term" value="P:ribose phosphate metabolic process"/>
    <property type="evidence" value="ECO:0007669"/>
    <property type="project" value="TreeGrafter"/>
</dbReference>
<dbReference type="GO" id="GO:0016787">
    <property type="term" value="F:hydrolase activity"/>
    <property type="evidence" value="ECO:0007669"/>
    <property type="project" value="UniProtKB-KW"/>
</dbReference>
<reference evidence="4 5" key="1">
    <citation type="submission" date="2016-05" db="EMBL/GenBank/DDBJ databases">
        <title>Paenibacillus oryzae. sp. nov., isolated from the rice root.</title>
        <authorList>
            <person name="Zhang J."/>
            <person name="Zhang X."/>
        </authorList>
    </citation>
    <scope>NUCLEOTIDE SEQUENCE [LARGE SCALE GENOMIC DNA]</scope>
    <source>
        <strain evidence="4 5">1DrF-4</strain>
    </source>
</reference>
<keyword evidence="5" id="KW-1185">Reference proteome</keyword>
<dbReference type="FunFam" id="3.90.79.10:FF:000024">
    <property type="entry name" value="ADP-ribose pyrophosphatase"/>
    <property type="match status" value="1"/>
</dbReference>
<dbReference type="PANTHER" id="PTHR11839">
    <property type="entry name" value="UDP/ADP-SUGAR PYROPHOSPHATASE"/>
    <property type="match status" value="1"/>
</dbReference>
<dbReference type="GO" id="GO:0005829">
    <property type="term" value="C:cytosol"/>
    <property type="evidence" value="ECO:0007669"/>
    <property type="project" value="TreeGrafter"/>
</dbReference>
<dbReference type="PROSITE" id="PS51462">
    <property type="entry name" value="NUDIX"/>
    <property type="match status" value="1"/>
</dbReference>
<keyword evidence="2" id="KW-0378">Hydrolase</keyword>
<dbReference type="InterPro" id="IPR020084">
    <property type="entry name" value="NUDIX_hydrolase_CS"/>
</dbReference>
<dbReference type="PANTHER" id="PTHR11839:SF18">
    <property type="entry name" value="NUDIX HYDROLASE DOMAIN-CONTAINING PROTEIN"/>
    <property type="match status" value="1"/>
</dbReference>
<dbReference type="InterPro" id="IPR000086">
    <property type="entry name" value="NUDIX_hydrolase_dom"/>
</dbReference>
<dbReference type="InterPro" id="IPR015797">
    <property type="entry name" value="NUDIX_hydrolase-like_dom_sf"/>
</dbReference>
<organism evidence="4 5">
    <name type="scientific">Paenibacillus oryzae</name>
    <dbReference type="NCBI Taxonomy" id="1844972"/>
    <lineage>
        <taxon>Bacteria</taxon>
        <taxon>Bacillati</taxon>
        <taxon>Bacillota</taxon>
        <taxon>Bacilli</taxon>
        <taxon>Bacillales</taxon>
        <taxon>Paenibacillaceae</taxon>
        <taxon>Paenibacillus</taxon>
    </lineage>
</organism>
<gene>
    <name evidence="4" type="ORF">A7K91_23125</name>
</gene>
<dbReference type="PROSITE" id="PS00893">
    <property type="entry name" value="NUDIX_BOX"/>
    <property type="match status" value="1"/>
</dbReference>
<evidence type="ECO:0000313" key="5">
    <source>
        <dbReference type="Proteomes" id="UP000092024"/>
    </source>
</evidence>
<dbReference type="STRING" id="1844972.A7K91_23125"/>
<dbReference type="EMBL" id="LYPA01000075">
    <property type="protein sequence ID" value="OBR63012.1"/>
    <property type="molecule type" value="Genomic_DNA"/>
</dbReference>
<name>A0A1A5YBP2_9BACL</name>
<dbReference type="Proteomes" id="UP000092024">
    <property type="component" value="Unassembled WGS sequence"/>
</dbReference>
<sequence>MSDQNERDIWHEPTVSTEPIFQGKIISLQVDTIELPDGRTATREIVRHPGAAAVIALLDGKLLVVDQYRKPMEKTQIEIPAGKLDGNEDPMEAAARELEEETGYRTDSLKLVSAFYTSPGFADEKLYLYFTDQLKPGRVNPDEDEDLVIKAITLEEAEAYMAEGRISDAKTIMAIYAWKLYLHTGSIS</sequence>
<dbReference type="Pfam" id="PF00293">
    <property type="entry name" value="NUDIX"/>
    <property type="match status" value="1"/>
</dbReference>
<accession>A0A1A5YBP2</accession>